<keyword evidence="7" id="KW-1185">Reference proteome</keyword>
<keyword evidence="2 5" id="KW-0812">Transmembrane</keyword>
<evidence type="ECO:0000256" key="5">
    <source>
        <dbReference type="SAM" id="Phobius"/>
    </source>
</evidence>
<dbReference type="PANTHER" id="PTHR31465:SF1">
    <property type="entry name" value="PROTEIN RTA1-RELATED"/>
    <property type="match status" value="1"/>
</dbReference>
<comment type="caution">
    <text evidence="6">The sequence shown here is derived from an EMBL/GenBank/DDBJ whole genome shotgun (WGS) entry which is preliminary data.</text>
</comment>
<evidence type="ECO:0000256" key="3">
    <source>
        <dbReference type="ARBA" id="ARBA00022989"/>
    </source>
</evidence>
<reference evidence="6 7" key="1">
    <citation type="journal article" date="2018" name="Genome Biol. Evol.">
        <title>Multiple Roots of Fruiting Body Formation in Amoebozoa.</title>
        <authorList>
            <person name="Hillmann F."/>
            <person name="Forbes G."/>
            <person name="Novohradska S."/>
            <person name="Ferling I."/>
            <person name="Riege K."/>
            <person name="Groth M."/>
            <person name="Westermann M."/>
            <person name="Marz M."/>
            <person name="Spaller T."/>
            <person name="Winckler T."/>
            <person name="Schaap P."/>
            <person name="Glockner G."/>
        </authorList>
    </citation>
    <scope>NUCLEOTIDE SEQUENCE [LARGE SCALE GENOMIC DNA]</scope>
    <source>
        <strain evidence="6 7">Jena</strain>
    </source>
</reference>
<feature type="transmembrane region" description="Helical" evidence="5">
    <location>
        <begin position="155"/>
        <end position="174"/>
    </location>
</feature>
<evidence type="ECO:0000256" key="4">
    <source>
        <dbReference type="ARBA" id="ARBA00023136"/>
    </source>
</evidence>
<feature type="transmembrane region" description="Helical" evidence="5">
    <location>
        <begin position="110"/>
        <end position="134"/>
    </location>
</feature>
<feature type="transmembrane region" description="Helical" evidence="5">
    <location>
        <begin position="53"/>
        <end position="73"/>
    </location>
</feature>
<gene>
    <name evidence="6" type="ORF">PROFUN_08957</name>
</gene>
<comment type="subcellular location">
    <subcellularLocation>
        <location evidence="1">Membrane</location>
        <topology evidence="1">Multi-pass membrane protein</topology>
    </subcellularLocation>
</comment>
<dbReference type="InParanoid" id="A0A2P6NIS8"/>
<evidence type="ECO:0000256" key="2">
    <source>
        <dbReference type="ARBA" id="ARBA00022692"/>
    </source>
</evidence>
<dbReference type="STRING" id="1890364.A0A2P6NIS8"/>
<keyword evidence="4 5" id="KW-0472">Membrane</keyword>
<feature type="transmembrane region" description="Helical" evidence="5">
    <location>
        <begin position="266"/>
        <end position="284"/>
    </location>
</feature>
<name>A0A2P6NIS8_9EUKA</name>
<sequence>MSEYKRILRLFSLKKSEPTERTDGMILVSPKTLIEEPMNTTIHNNLYGYEPSVPLATIAVISYALAVTIGTILTIYYRQWNMLVLTGSGIADVLGYALRISSAQKPGQLTLYIGTTLFILLPPTVAATISYGTLAKMMERSGSKTKLFTPKITKWGFLVTDVSAFFLQASGGGLMARSGTANAGRFIIVFGLVVSLACFIFFEGLTIWANIKARKMLDFGEEAPKWHHLFIALHLSMLMLIIRSVYRVAEFAPGYHSALALNEGAFYGLDGVPVLLLYVLWIPLHPGIWRQGEWWKIFTSQAWDGLHVKRNLFLRPRGDIQNKANSRPNMRQITLSIFFIAIHTAQSTLNSCFVNPNVTQCLTQTGCVWCYSGSIRSRDGLTSKTGDFCWSGHFLSLNSSNGDILQCSPGMLASVCLLPDATYIVMPVLIVLGCCIYALCKRRKRVRTHTIFFEHRASERTSINHRRTQEYTINHSVPHYMAIPPQDGYLLDKSGYVTV</sequence>
<feature type="transmembrane region" description="Helical" evidence="5">
    <location>
        <begin position="333"/>
        <end position="349"/>
    </location>
</feature>
<feature type="transmembrane region" description="Helical" evidence="5">
    <location>
        <begin position="186"/>
        <end position="208"/>
    </location>
</feature>
<evidence type="ECO:0000313" key="6">
    <source>
        <dbReference type="EMBL" id="PRP83842.1"/>
    </source>
</evidence>
<protein>
    <submittedName>
        <fullName evidence="6">Uncharacterized protein</fullName>
    </submittedName>
</protein>
<accession>A0A2P6NIS8</accession>
<dbReference type="Pfam" id="PF04479">
    <property type="entry name" value="RTA1"/>
    <property type="match status" value="1"/>
</dbReference>
<keyword evidence="3 5" id="KW-1133">Transmembrane helix</keyword>
<dbReference type="GO" id="GO:0016020">
    <property type="term" value="C:membrane"/>
    <property type="evidence" value="ECO:0007669"/>
    <property type="project" value="UniProtKB-SubCell"/>
</dbReference>
<dbReference type="Proteomes" id="UP000241769">
    <property type="component" value="Unassembled WGS sequence"/>
</dbReference>
<dbReference type="PANTHER" id="PTHR31465">
    <property type="entry name" value="PROTEIN RTA1-RELATED"/>
    <property type="match status" value="1"/>
</dbReference>
<feature type="transmembrane region" description="Helical" evidence="5">
    <location>
        <begin position="421"/>
        <end position="440"/>
    </location>
</feature>
<organism evidence="6 7">
    <name type="scientific">Planoprotostelium fungivorum</name>
    <dbReference type="NCBI Taxonomy" id="1890364"/>
    <lineage>
        <taxon>Eukaryota</taxon>
        <taxon>Amoebozoa</taxon>
        <taxon>Evosea</taxon>
        <taxon>Variosea</taxon>
        <taxon>Cavosteliida</taxon>
        <taxon>Cavosteliaceae</taxon>
        <taxon>Planoprotostelium</taxon>
    </lineage>
</organism>
<dbReference type="EMBL" id="MDYQ01000075">
    <property type="protein sequence ID" value="PRP83842.1"/>
    <property type="molecule type" value="Genomic_DNA"/>
</dbReference>
<evidence type="ECO:0000256" key="1">
    <source>
        <dbReference type="ARBA" id="ARBA00004141"/>
    </source>
</evidence>
<dbReference type="InterPro" id="IPR007568">
    <property type="entry name" value="RTA1"/>
</dbReference>
<dbReference type="AlphaFoldDB" id="A0A2P6NIS8"/>
<evidence type="ECO:0000313" key="7">
    <source>
        <dbReference type="Proteomes" id="UP000241769"/>
    </source>
</evidence>
<dbReference type="OrthoDB" id="3358017at2759"/>
<proteinExistence type="predicted"/>
<feature type="transmembrane region" description="Helical" evidence="5">
    <location>
        <begin position="229"/>
        <end position="246"/>
    </location>
</feature>